<keyword evidence="3" id="KW-0805">Transcription regulation</keyword>
<evidence type="ECO:0000256" key="6">
    <source>
        <dbReference type="ARBA" id="ARBA00023163"/>
    </source>
</evidence>
<keyword evidence="4" id="KW-0238">DNA-binding</keyword>
<dbReference type="Pfam" id="PF00313">
    <property type="entry name" value="CSD"/>
    <property type="match status" value="1"/>
</dbReference>
<feature type="domain" description="CSD" evidence="8">
    <location>
        <begin position="2"/>
        <end position="68"/>
    </location>
</feature>
<dbReference type="PROSITE" id="PS51857">
    <property type="entry name" value="CSD_2"/>
    <property type="match status" value="1"/>
</dbReference>
<dbReference type="GO" id="GO:0003677">
    <property type="term" value="F:DNA binding"/>
    <property type="evidence" value="ECO:0007669"/>
    <property type="project" value="UniProtKB-KW"/>
</dbReference>
<dbReference type="PANTHER" id="PTHR46565">
    <property type="entry name" value="COLD SHOCK DOMAIN PROTEIN 2"/>
    <property type="match status" value="1"/>
</dbReference>
<dbReference type="InterPro" id="IPR012156">
    <property type="entry name" value="Cold_shock_CspA"/>
</dbReference>
<dbReference type="InterPro" id="IPR011129">
    <property type="entry name" value="CSD"/>
</dbReference>
<dbReference type="Gene3D" id="2.40.50.140">
    <property type="entry name" value="Nucleic acid-binding proteins"/>
    <property type="match status" value="1"/>
</dbReference>
<organism evidence="9 10">
    <name type="scientific">Hymenobacter persicinus</name>
    <dbReference type="NCBI Taxonomy" id="2025506"/>
    <lineage>
        <taxon>Bacteria</taxon>
        <taxon>Pseudomonadati</taxon>
        <taxon>Bacteroidota</taxon>
        <taxon>Cytophagia</taxon>
        <taxon>Cytophagales</taxon>
        <taxon>Hymenobacteraceae</taxon>
        <taxon>Hymenobacter</taxon>
    </lineage>
</organism>
<dbReference type="SUPFAM" id="SSF50249">
    <property type="entry name" value="Nucleic acid-binding proteins"/>
    <property type="match status" value="1"/>
</dbReference>
<reference evidence="9 10" key="1">
    <citation type="submission" date="2019-02" db="EMBL/GenBank/DDBJ databases">
        <title>Bacterial novel species isolated from soil.</title>
        <authorList>
            <person name="Jung H.-Y."/>
        </authorList>
    </citation>
    <scope>NUCLEOTIDE SEQUENCE [LARGE SCALE GENOMIC DNA]</scope>
    <source>
        <strain evidence="9 10">1-3-3-3</strain>
    </source>
</reference>
<dbReference type="CDD" id="cd04458">
    <property type="entry name" value="CSP_CDS"/>
    <property type="match status" value="1"/>
</dbReference>
<evidence type="ECO:0000259" key="8">
    <source>
        <dbReference type="PROSITE" id="PS51857"/>
    </source>
</evidence>
<evidence type="ECO:0000256" key="5">
    <source>
        <dbReference type="ARBA" id="ARBA00023159"/>
    </source>
</evidence>
<keyword evidence="5" id="KW-0010">Activator</keyword>
<dbReference type="EMBL" id="SEWE01000043">
    <property type="protein sequence ID" value="RYU77791.1"/>
    <property type="molecule type" value="Genomic_DNA"/>
</dbReference>
<dbReference type="Proteomes" id="UP000294155">
    <property type="component" value="Unassembled WGS sequence"/>
</dbReference>
<dbReference type="AlphaFoldDB" id="A0A4Q5L8N3"/>
<sequence length="70" mass="7707">MPEKGTVKWFNDAKGFGFITPESGKEDVFAHHSNILGEGRKTLNEGEQVTFETVMGHGGKQEAANITRSR</sequence>
<protein>
    <submittedName>
        <fullName evidence="9">Cold shock domain-containing protein</fullName>
    </submittedName>
</protein>
<dbReference type="PIRSF" id="PIRSF002599">
    <property type="entry name" value="Cold_shock_A"/>
    <property type="match status" value="1"/>
</dbReference>
<dbReference type="InterPro" id="IPR002059">
    <property type="entry name" value="CSP_DNA-bd"/>
</dbReference>
<dbReference type="GO" id="GO:0005829">
    <property type="term" value="C:cytosol"/>
    <property type="evidence" value="ECO:0007669"/>
    <property type="project" value="UniProtKB-ARBA"/>
</dbReference>
<evidence type="ECO:0000313" key="9">
    <source>
        <dbReference type="EMBL" id="RYU77791.1"/>
    </source>
</evidence>
<dbReference type="InterPro" id="IPR019844">
    <property type="entry name" value="CSD_CS"/>
</dbReference>
<dbReference type="PRINTS" id="PR00050">
    <property type="entry name" value="COLDSHOCK"/>
</dbReference>
<evidence type="ECO:0000256" key="3">
    <source>
        <dbReference type="ARBA" id="ARBA00023015"/>
    </source>
</evidence>
<evidence type="ECO:0000256" key="1">
    <source>
        <dbReference type="ARBA" id="ARBA00004496"/>
    </source>
</evidence>
<evidence type="ECO:0000313" key="10">
    <source>
        <dbReference type="Proteomes" id="UP000294155"/>
    </source>
</evidence>
<keyword evidence="10" id="KW-1185">Reference proteome</keyword>
<evidence type="ECO:0000256" key="2">
    <source>
        <dbReference type="ARBA" id="ARBA00022490"/>
    </source>
</evidence>
<proteinExistence type="predicted"/>
<dbReference type="InterPro" id="IPR012340">
    <property type="entry name" value="NA-bd_OB-fold"/>
</dbReference>
<accession>A0A4Q5L8N3</accession>
<gene>
    <name evidence="9" type="ORF">EWM57_16825</name>
</gene>
<comment type="caution">
    <text evidence="9">The sequence shown here is derived from an EMBL/GenBank/DDBJ whole genome shotgun (WGS) entry which is preliminary data.</text>
</comment>
<keyword evidence="2" id="KW-0963">Cytoplasm</keyword>
<evidence type="ECO:0000256" key="7">
    <source>
        <dbReference type="RuleBase" id="RU000408"/>
    </source>
</evidence>
<dbReference type="RefSeq" id="WP_129922318.1">
    <property type="nucleotide sequence ID" value="NZ_SEWE01000043.1"/>
</dbReference>
<evidence type="ECO:0000256" key="4">
    <source>
        <dbReference type="ARBA" id="ARBA00023125"/>
    </source>
</evidence>
<name>A0A4Q5L8N3_9BACT</name>
<dbReference type="PROSITE" id="PS00352">
    <property type="entry name" value="CSD_1"/>
    <property type="match status" value="1"/>
</dbReference>
<keyword evidence="6" id="KW-0804">Transcription</keyword>
<comment type="subcellular location">
    <subcellularLocation>
        <location evidence="1 7">Cytoplasm</location>
    </subcellularLocation>
</comment>
<dbReference type="SMART" id="SM00357">
    <property type="entry name" value="CSP"/>
    <property type="match status" value="1"/>
</dbReference>
<dbReference type="OrthoDB" id="1493235at2"/>
<dbReference type="PANTHER" id="PTHR46565:SF20">
    <property type="entry name" value="COLD SHOCK DOMAIN-CONTAINING PROTEIN 4"/>
    <property type="match status" value="1"/>
</dbReference>